<keyword evidence="2" id="KW-1185">Reference proteome</keyword>
<sequence length="261" mass="29280">MNVHFPIRRKPEPSLPRPRARNCQIANRMPPHPCFQREADVRTKVSYPSFSPSDLHFNSGLLVSRRTDIETGEDNLHHLPTSLLNMPCNPLHKGSLPLTNSPIGAPKPPALPVLDHSTNMHSTITGWDIDNAASGLNAEGMEALTTQVRIICPISNMTMMLTISQRLHILINRDLLPITAKAGAQQGIDYFLREMIIHYFDTPNPLNRGVAVDISNEYDNFITLPEMLDRLGNEQKKLAGRLGKEWNYGDIAKKPVPSSWR</sequence>
<evidence type="ECO:0000313" key="1">
    <source>
        <dbReference type="EMBL" id="RPA76667.1"/>
    </source>
</evidence>
<organism evidence="1 2">
    <name type="scientific">Ascobolus immersus RN42</name>
    <dbReference type="NCBI Taxonomy" id="1160509"/>
    <lineage>
        <taxon>Eukaryota</taxon>
        <taxon>Fungi</taxon>
        <taxon>Dikarya</taxon>
        <taxon>Ascomycota</taxon>
        <taxon>Pezizomycotina</taxon>
        <taxon>Pezizomycetes</taxon>
        <taxon>Pezizales</taxon>
        <taxon>Ascobolaceae</taxon>
        <taxon>Ascobolus</taxon>
    </lineage>
</organism>
<proteinExistence type="predicted"/>
<evidence type="ECO:0000313" key="2">
    <source>
        <dbReference type="Proteomes" id="UP000275078"/>
    </source>
</evidence>
<reference evidence="1 2" key="1">
    <citation type="journal article" date="2018" name="Nat. Ecol. Evol.">
        <title>Pezizomycetes genomes reveal the molecular basis of ectomycorrhizal truffle lifestyle.</title>
        <authorList>
            <person name="Murat C."/>
            <person name="Payen T."/>
            <person name="Noel B."/>
            <person name="Kuo A."/>
            <person name="Morin E."/>
            <person name="Chen J."/>
            <person name="Kohler A."/>
            <person name="Krizsan K."/>
            <person name="Balestrini R."/>
            <person name="Da Silva C."/>
            <person name="Montanini B."/>
            <person name="Hainaut M."/>
            <person name="Levati E."/>
            <person name="Barry K.W."/>
            <person name="Belfiori B."/>
            <person name="Cichocki N."/>
            <person name="Clum A."/>
            <person name="Dockter R.B."/>
            <person name="Fauchery L."/>
            <person name="Guy J."/>
            <person name="Iotti M."/>
            <person name="Le Tacon F."/>
            <person name="Lindquist E.A."/>
            <person name="Lipzen A."/>
            <person name="Malagnac F."/>
            <person name="Mello A."/>
            <person name="Molinier V."/>
            <person name="Miyauchi S."/>
            <person name="Poulain J."/>
            <person name="Riccioni C."/>
            <person name="Rubini A."/>
            <person name="Sitrit Y."/>
            <person name="Splivallo R."/>
            <person name="Traeger S."/>
            <person name="Wang M."/>
            <person name="Zifcakova L."/>
            <person name="Wipf D."/>
            <person name="Zambonelli A."/>
            <person name="Paolocci F."/>
            <person name="Nowrousian M."/>
            <person name="Ottonello S."/>
            <person name="Baldrian P."/>
            <person name="Spatafora J.W."/>
            <person name="Henrissat B."/>
            <person name="Nagy L.G."/>
            <person name="Aury J.M."/>
            <person name="Wincker P."/>
            <person name="Grigoriev I.V."/>
            <person name="Bonfante P."/>
            <person name="Martin F.M."/>
        </authorList>
    </citation>
    <scope>NUCLEOTIDE SEQUENCE [LARGE SCALE GENOMIC DNA]</scope>
    <source>
        <strain evidence="1 2">RN42</strain>
    </source>
</reference>
<protein>
    <submittedName>
        <fullName evidence="1">Uncharacterized protein</fullName>
    </submittedName>
</protein>
<gene>
    <name evidence="1" type="ORF">BJ508DRAFT_310877</name>
</gene>
<accession>A0A3N4HTQ1</accession>
<dbReference type="Proteomes" id="UP000275078">
    <property type="component" value="Unassembled WGS sequence"/>
</dbReference>
<name>A0A3N4HTQ1_ASCIM</name>
<dbReference type="EMBL" id="ML119740">
    <property type="protein sequence ID" value="RPA76667.1"/>
    <property type="molecule type" value="Genomic_DNA"/>
</dbReference>
<dbReference type="AlphaFoldDB" id="A0A3N4HTQ1"/>